<protein>
    <recommendedName>
        <fullName evidence="4">Protein LITTLE ZIPPER 4</fullName>
    </recommendedName>
</protein>
<sequence length="95" mass="10844">VSLSLSLFFVNPASQLNTPSQKQESKTMERLNSKLYVENCYIMKENERLRKKAELLNQENQQLLFQLRQKLSKTKNTNGSNNDNKSTSASGQSGF</sequence>
<dbReference type="AlphaFoldDB" id="R0FR33"/>
<dbReference type="PANTHER" id="PTHR33601">
    <property type="entry name" value="PROTEIN LITTLE ZIPPER 4"/>
    <property type="match status" value="1"/>
</dbReference>
<dbReference type="KEGG" id="crb:17886328"/>
<gene>
    <name evidence="2" type="ORF">CARUB_v10018310mg</name>
</gene>
<dbReference type="Proteomes" id="UP000029121">
    <property type="component" value="Unassembled WGS sequence"/>
</dbReference>
<dbReference type="EMBL" id="KB870809">
    <property type="protein sequence ID" value="EOA25012.1"/>
    <property type="molecule type" value="Genomic_DNA"/>
</dbReference>
<dbReference type="PANTHER" id="PTHR33601:SF33">
    <property type="entry name" value="PROTEIN LITTLE ZIPPER 3"/>
    <property type="match status" value="1"/>
</dbReference>
<evidence type="ECO:0000313" key="3">
    <source>
        <dbReference type="Proteomes" id="UP000029121"/>
    </source>
</evidence>
<feature type="compositionally biased region" description="Polar residues" evidence="1">
    <location>
        <begin position="74"/>
        <end position="95"/>
    </location>
</feature>
<dbReference type="eggNOG" id="ENOG502S7K6">
    <property type="taxonomic scope" value="Eukaryota"/>
</dbReference>
<feature type="non-terminal residue" evidence="2">
    <location>
        <position position="1"/>
    </location>
</feature>
<evidence type="ECO:0000313" key="2">
    <source>
        <dbReference type="EMBL" id="EOA25012.1"/>
    </source>
</evidence>
<dbReference type="STRING" id="81985.R0FR33"/>
<dbReference type="InterPro" id="IPR039312">
    <property type="entry name" value="ZPR"/>
</dbReference>
<organism evidence="2 3">
    <name type="scientific">Capsella rubella</name>
    <dbReference type="NCBI Taxonomy" id="81985"/>
    <lineage>
        <taxon>Eukaryota</taxon>
        <taxon>Viridiplantae</taxon>
        <taxon>Streptophyta</taxon>
        <taxon>Embryophyta</taxon>
        <taxon>Tracheophyta</taxon>
        <taxon>Spermatophyta</taxon>
        <taxon>Magnoliopsida</taxon>
        <taxon>eudicotyledons</taxon>
        <taxon>Gunneridae</taxon>
        <taxon>Pentapetalae</taxon>
        <taxon>rosids</taxon>
        <taxon>malvids</taxon>
        <taxon>Brassicales</taxon>
        <taxon>Brassicaceae</taxon>
        <taxon>Camelineae</taxon>
        <taxon>Capsella</taxon>
    </lineage>
</organism>
<dbReference type="OrthoDB" id="1113262at2759"/>
<proteinExistence type="predicted"/>
<evidence type="ECO:0008006" key="4">
    <source>
        <dbReference type="Google" id="ProtNLM"/>
    </source>
</evidence>
<keyword evidence="3" id="KW-1185">Reference proteome</keyword>
<accession>R0FR33</accession>
<feature type="region of interest" description="Disordered" evidence="1">
    <location>
        <begin position="69"/>
        <end position="95"/>
    </location>
</feature>
<reference evidence="3" key="1">
    <citation type="journal article" date="2013" name="Nat. Genet.">
        <title>The Capsella rubella genome and the genomic consequences of rapid mating system evolution.</title>
        <authorList>
            <person name="Slotte T."/>
            <person name="Hazzouri K.M."/>
            <person name="Agren J.A."/>
            <person name="Koenig D."/>
            <person name="Maumus F."/>
            <person name="Guo Y.L."/>
            <person name="Steige K."/>
            <person name="Platts A.E."/>
            <person name="Escobar J.S."/>
            <person name="Newman L.K."/>
            <person name="Wang W."/>
            <person name="Mandakova T."/>
            <person name="Vello E."/>
            <person name="Smith L.M."/>
            <person name="Henz S.R."/>
            <person name="Steffen J."/>
            <person name="Takuno S."/>
            <person name="Brandvain Y."/>
            <person name="Coop G."/>
            <person name="Andolfatto P."/>
            <person name="Hu T.T."/>
            <person name="Blanchette M."/>
            <person name="Clark R.M."/>
            <person name="Quesneville H."/>
            <person name="Nordborg M."/>
            <person name="Gaut B.S."/>
            <person name="Lysak M.A."/>
            <person name="Jenkins J."/>
            <person name="Grimwood J."/>
            <person name="Chapman J."/>
            <person name="Prochnik S."/>
            <person name="Shu S."/>
            <person name="Rokhsar D."/>
            <person name="Schmutz J."/>
            <person name="Weigel D."/>
            <person name="Wright S.I."/>
        </authorList>
    </citation>
    <scope>NUCLEOTIDE SEQUENCE [LARGE SCALE GENOMIC DNA]</scope>
    <source>
        <strain evidence="3">cv. Monte Gargano</strain>
    </source>
</reference>
<name>R0FR33_9BRAS</name>
<evidence type="ECO:0000256" key="1">
    <source>
        <dbReference type="SAM" id="MobiDB-lite"/>
    </source>
</evidence>